<evidence type="ECO:0000313" key="8">
    <source>
        <dbReference type="Proteomes" id="UP000249396"/>
    </source>
</evidence>
<name>A0A2W4QAB0_9GAMM</name>
<comment type="caution">
    <text evidence="7">The sequence shown here is derived from an EMBL/GenBank/DDBJ whole genome shotgun (WGS) entry which is preliminary data.</text>
</comment>
<dbReference type="InterPro" id="IPR004846">
    <property type="entry name" value="T2SS/T3SS_dom"/>
</dbReference>
<evidence type="ECO:0000256" key="1">
    <source>
        <dbReference type="ARBA" id="ARBA00004370"/>
    </source>
</evidence>
<gene>
    <name evidence="7" type="ORF">DM484_30225</name>
</gene>
<reference evidence="7 8" key="1">
    <citation type="journal article" date="2018" name="Aquat. Microb. Ecol.">
        <title>Gammaproteobacterial methanotrophs dominate.</title>
        <authorList>
            <person name="Rissanen A.J."/>
            <person name="Saarenheimo J."/>
            <person name="Tiirola M."/>
            <person name="Peura S."/>
            <person name="Aalto S.L."/>
            <person name="Karvinen A."/>
            <person name="Nykanen H."/>
        </authorList>
    </citation>
    <scope>NUCLEOTIDE SEQUENCE [LARGE SCALE GENOMIC DNA]</scope>
    <source>
        <strain evidence="7">AMbin10</strain>
    </source>
</reference>
<dbReference type="InterPro" id="IPR050810">
    <property type="entry name" value="Bact_Secretion_Sys_Channel"/>
</dbReference>
<proteinExistence type="inferred from homology"/>
<feature type="compositionally biased region" description="Low complexity" evidence="5">
    <location>
        <begin position="265"/>
        <end position="279"/>
    </location>
</feature>
<dbReference type="EMBL" id="QJPH01000584">
    <property type="protein sequence ID" value="PZN69203.1"/>
    <property type="molecule type" value="Genomic_DNA"/>
</dbReference>
<dbReference type="GO" id="GO:0015627">
    <property type="term" value="C:type II protein secretion system complex"/>
    <property type="evidence" value="ECO:0007669"/>
    <property type="project" value="TreeGrafter"/>
</dbReference>
<organism evidence="7 8">
    <name type="scientific">Candidatus Methylumidiphilus alinenensis</name>
    <dbReference type="NCBI Taxonomy" id="2202197"/>
    <lineage>
        <taxon>Bacteria</taxon>
        <taxon>Pseudomonadati</taxon>
        <taxon>Pseudomonadota</taxon>
        <taxon>Gammaproteobacteria</taxon>
        <taxon>Methylococcales</taxon>
        <taxon>Candidatus Methylumidiphilus</taxon>
    </lineage>
</organism>
<dbReference type="GO" id="GO:0009306">
    <property type="term" value="P:protein secretion"/>
    <property type="evidence" value="ECO:0007669"/>
    <property type="project" value="InterPro"/>
</dbReference>
<sequence length="727" mass="78901">MFMLSQSDETRTPFRLGSQNPADGNLRHSGRDCRNPEHREVNLRVGNCPPWRLDSGTPCRNDDKNLNSTASPTHGGKQGWGRYKSWLSIPLLLFCFLIPLSSGAAQAPNNSIIAQIDLRDVTVGDALRLLSDQSGLNLVASEKAARKRTALFLHNIRPMEVLDAIVRTLNLWYQEDATSHVIRVYTVEEFRLGQVDSIQDDIEIFTLRYPNSIDVAYAIRDLYGYRVQLNMATTNLQDAMMELRMRFQRFDILAGRTQNLGTLQGGSSSSSSSSSSSNSSGGGNMGGNSMGGGNTGGNSMGGGNIGGQQGQTANRPEMQAIQQGLVDQTITGQSLSKNQGLSGMLSGSEKEASEEVSEAIRQQSFIYVTVIRSQNRILVRTRDPEIMKQIRNLVNRLDMGLSTLVLEVKIYSITLNDELDAAVNLYAAAGEFAGSLIPGVSAIPLPVSPSSSASAQGLIATFVNSNFIARLQLLQKQGRLTEIATPLLVTTNQEVSRVFVGSEIPIVTGYTSSASSSGGTGTTVSTIATQPILVPTTELRTIGTSLIITPNINADRTVSLRMLVEQSSVTPDGATIPIPLVPTNGGSATIENASVAVVNAQSYTGTILSKDKLAVAVGGLIQESSNDQISGVPLLMDIPWLGNLFKQTQKIRSRQELIIVMRPHIQATPTEAADVRDRILEQESIHPAINNFDKNMELYAPQRRESNDYRLQENSRLYPYQDSPKGE</sequence>
<evidence type="ECO:0000256" key="2">
    <source>
        <dbReference type="ARBA" id="ARBA00022729"/>
    </source>
</evidence>
<dbReference type="PANTHER" id="PTHR30332">
    <property type="entry name" value="PROBABLE GENERAL SECRETION PATHWAY PROTEIN D"/>
    <property type="match status" value="1"/>
</dbReference>
<dbReference type="GO" id="GO:0016020">
    <property type="term" value="C:membrane"/>
    <property type="evidence" value="ECO:0007669"/>
    <property type="project" value="UniProtKB-SubCell"/>
</dbReference>
<accession>A0A2W4QAB0</accession>
<protein>
    <recommendedName>
        <fullName evidence="6">Type II/III secretion system secretin-like domain-containing protein</fullName>
    </recommendedName>
</protein>
<dbReference type="Proteomes" id="UP000249396">
    <property type="component" value="Unassembled WGS sequence"/>
</dbReference>
<feature type="region of interest" description="Disordered" evidence="5">
    <location>
        <begin position="54"/>
        <end position="78"/>
    </location>
</feature>
<evidence type="ECO:0000313" key="7">
    <source>
        <dbReference type="EMBL" id="PZN69203.1"/>
    </source>
</evidence>
<feature type="compositionally biased region" description="Basic and acidic residues" evidence="5">
    <location>
        <begin position="25"/>
        <end position="38"/>
    </location>
</feature>
<feature type="compositionally biased region" description="Gly residues" evidence="5">
    <location>
        <begin position="280"/>
        <end position="309"/>
    </location>
</feature>
<comment type="similarity">
    <text evidence="4">Belongs to the bacterial secretin family.</text>
</comment>
<dbReference type="AlphaFoldDB" id="A0A2W4QAB0"/>
<evidence type="ECO:0000256" key="3">
    <source>
        <dbReference type="ARBA" id="ARBA00023136"/>
    </source>
</evidence>
<dbReference type="Pfam" id="PF00263">
    <property type="entry name" value="Secretin"/>
    <property type="match status" value="1"/>
</dbReference>
<keyword evidence="2" id="KW-0732">Signal</keyword>
<comment type="subcellular location">
    <subcellularLocation>
        <location evidence="1">Membrane</location>
    </subcellularLocation>
</comment>
<evidence type="ECO:0000256" key="4">
    <source>
        <dbReference type="RuleBase" id="RU004003"/>
    </source>
</evidence>
<feature type="region of interest" description="Disordered" evidence="5">
    <location>
        <begin position="261"/>
        <end position="313"/>
    </location>
</feature>
<evidence type="ECO:0000256" key="5">
    <source>
        <dbReference type="SAM" id="MobiDB-lite"/>
    </source>
</evidence>
<evidence type="ECO:0000259" key="6">
    <source>
        <dbReference type="Pfam" id="PF00263"/>
    </source>
</evidence>
<feature type="region of interest" description="Disordered" evidence="5">
    <location>
        <begin position="1"/>
        <end position="38"/>
    </location>
</feature>
<dbReference type="PANTHER" id="PTHR30332:SF24">
    <property type="entry name" value="SECRETIN GSPD-RELATED"/>
    <property type="match status" value="1"/>
</dbReference>
<keyword evidence="3" id="KW-0472">Membrane</keyword>
<feature type="domain" description="Type II/III secretion system secretin-like" evidence="6">
    <location>
        <begin position="474"/>
        <end position="665"/>
    </location>
</feature>
<dbReference type="Gene3D" id="3.30.1370.130">
    <property type="match status" value="1"/>
</dbReference>